<dbReference type="GeneID" id="7943846"/>
<evidence type="ECO:0000313" key="2">
    <source>
        <dbReference type="Proteomes" id="UP000001480"/>
    </source>
</evidence>
<organism evidence="1 2">
    <name type="scientific">Xanthomonas phage phiL7</name>
    <dbReference type="NCBI Taxonomy" id="538979"/>
    <lineage>
        <taxon>Viruses</taxon>
        <taxon>Duplodnaviria</taxon>
        <taxon>Heunggongvirae</taxon>
        <taxon>Uroviricota</taxon>
        <taxon>Caudoviricetes</taxon>
        <taxon>Eisenstarkvirus</taxon>
        <taxon>Eisenstarkvirus L7</taxon>
    </lineage>
</organism>
<proteinExistence type="predicted"/>
<protein>
    <submittedName>
        <fullName evidence="1">p22</fullName>
    </submittedName>
</protein>
<dbReference type="Proteomes" id="UP000001480">
    <property type="component" value="Segment"/>
</dbReference>
<dbReference type="RefSeq" id="YP_002922636.1">
    <property type="nucleotide sequence ID" value="NC_012742.1"/>
</dbReference>
<dbReference type="KEGG" id="vg:7943846"/>
<name>C4ML22_9CAUD</name>
<dbReference type="OrthoDB" id="22940at10239"/>
<reference evidence="1 2" key="1">
    <citation type="journal article" date="2009" name="Appl. Environ. Microbiol.">
        <title>Genomic characterization of the intron-containing T7-like phage phiL7 of Xanthomonas campestris.</title>
        <authorList>
            <person name="Lee C.N."/>
            <person name="Lin J.W."/>
            <person name="Weng S.F."/>
            <person name="Tseng Y.H."/>
        </authorList>
    </citation>
    <scope>NUCLEOTIDE SEQUENCE</scope>
</reference>
<keyword evidence="2" id="KW-1185">Reference proteome</keyword>
<evidence type="ECO:0000313" key="1">
    <source>
        <dbReference type="EMBL" id="ACE75762.1"/>
    </source>
</evidence>
<accession>C4ML22</accession>
<dbReference type="EMBL" id="EU717894">
    <property type="protein sequence ID" value="ACE75762.1"/>
    <property type="molecule type" value="Genomic_DNA"/>
</dbReference>
<sequence>MAAGLRCWDGQGRLILDVTDRMGRFVGQVSTGGAAGQIVDAGLGTGTPFFHLILQPGQQEGYALVNGVVVTRWRPVVTFSGTTMSWSEGVPSLITYGVW</sequence>